<keyword evidence="10" id="KW-1185">Reference proteome</keyword>
<keyword evidence="4 7" id="KW-0812">Transmembrane</keyword>
<dbReference type="PROSITE" id="PS50928">
    <property type="entry name" value="ABC_TM1"/>
    <property type="match status" value="1"/>
</dbReference>
<dbReference type="STRING" id="1431546.CAQU_08190"/>
<dbReference type="InterPro" id="IPR000515">
    <property type="entry name" value="MetI-like"/>
</dbReference>
<evidence type="ECO:0000256" key="4">
    <source>
        <dbReference type="ARBA" id="ARBA00022692"/>
    </source>
</evidence>
<dbReference type="KEGG" id="caqu:CAQU_08190"/>
<feature type="transmembrane region" description="Helical" evidence="7">
    <location>
        <begin position="302"/>
        <end position="326"/>
    </location>
</feature>
<feature type="transmembrane region" description="Helical" evidence="7">
    <location>
        <begin position="115"/>
        <end position="140"/>
    </location>
</feature>
<keyword evidence="2 7" id="KW-0813">Transport</keyword>
<comment type="similarity">
    <text evidence="7">Belongs to the binding-protein-dependent transport system permease family.</text>
</comment>
<evidence type="ECO:0000256" key="6">
    <source>
        <dbReference type="ARBA" id="ARBA00023136"/>
    </source>
</evidence>
<feature type="transmembrane region" description="Helical" evidence="7">
    <location>
        <begin position="197"/>
        <end position="218"/>
    </location>
</feature>
<evidence type="ECO:0000313" key="10">
    <source>
        <dbReference type="Proteomes" id="UP000185478"/>
    </source>
</evidence>
<keyword evidence="5 7" id="KW-1133">Transmembrane helix</keyword>
<evidence type="ECO:0000256" key="1">
    <source>
        <dbReference type="ARBA" id="ARBA00004651"/>
    </source>
</evidence>
<evidence type="ECO:0000313" key="9">
    <source>
        <dbReference type="EMBL" id="APT85054.1"/>
    </source>
</evidence>
<dbReference type="CDD" id="cd06261">
    <property type="entry name" value="TM_PBP2"/>
    <property type="match status" value="1"/>
</dbReference>
<organism evidence="9 10">
    <name type="scientific">Corynebacterium aquilae DSM 44791</name>
    <dbReference type="NCBI Taxonomy" id="1431546"/>
    <lineage>
        <taxon>Bacteria</taxon>
        <taxon>Bacillati</taxon>
        <taxon>Actinomycetota</taxon>
        <taxon>Actinomycetes</taxon>
        <taxon>Mycobacteriales</taxon>
        <taxon>Corynebacteriaceae</taxon>
        <taxon>Corynebacterium</taxon>
    </lineage>
</organism>
<dbReference type="PANTHER" id="PTHR43163:SF9">
    <property type="entry name" value="ABC TRANSPORTER PERMEASE PROTEIN"/>
    <property type="match status" value="1"/>
</dbReference>
<dbReference type="Proteomes" id="UP000185478">
    <property type="component" value="Chromosome"/>
</dbReference>
<dbReference type="PANTHER" id="PTHR43163">
    <property type="entry name" value="DIPEPTIDE TRANSPORT SYSTEM PERMEASE PROTEIN DPPB-RELATED"/>
    <property type="match status" value="1"/>
</dbReference>
<comment type="subcellular location">
    <subcellularLocation>
        <location evidence="1 7">Cell membrane</location>
        <topology evidence="1 7">Multi-pass membrane protein</topology>
    </subcellularLocation>
</comment>
<accession>A0A1L7CGU7</accession>
<evidence type="ECO:0000256" key="5">
    <source>
        <dbReference type="ARBA" id="ARBA00022989"/>
    </source>
</evidence>
<dbReference type="AlphaFoldDB" id="A0A1L7CGU7"/>
<dbReference type="EMBL" id="CP009245">
    <property type="protein sequence ID" value="APT85054.1"/>
    <property type="molecule type" value="Genomic_DNA"/>
</dbReference>
<evidence type="ECO:0000256" key="2">
    <source>
        <dbReference type="ARBA" id="ARBA00022448"/>
    </source>
</evidence>
<feature type="transmembrane region" description="Helical" evidence="7">
    <location>
        <begin position="20"/>
        <end position="44"/>
    </location>
</feature>
<name>A0A1L7CGU7_9CORY</name>
<feature type="domain" description="ABC transmembrane type-1" evidence="8">
    <location>
        <begin position="113"/>
        <end position="320"/>
    </location>
</feature>
<dbReference type="Gene3D" id="1.10.3720.10">
    <property type="entry name" value="MetI-like"/>
    <property type="match status" value="1"/>
</dbReference>
<evidence type="ECO:0000256" key="7">
    <source>
        <dbReference type="RuleBase" id="RU363032"/>
    </source>
</evidence>
<dbReference type="Pfam" id="PF00528">
    <property type="entry name" value="BPD_transp_1"/>
    <property type="match status" value="1"/>
</dbReference>
<feature type="transmembrane region" description="Helical" evidence="7">
    <location>
        <begin position="152"/>
        <end position="177"/>
    </location>
</feature>
<dbReference type="SUPFAM" id="SSF161098">
    <property type="entry name" value="MetI-like"/>
    <property type="match status" value="1"/>
</dbReference>
<dbReference type="InterPro" id="IPR035906">
    <property type="entry name" value="MetI-like_sf"/>
</dbReference>
<reference evidence="9 10" key="1">
    <citation type="submission" date="2014-08" db="EMBL/GenBank/DDBJ databases">
        <title>Complete genome sequence of Corynebacterium aquilae S-613T(T) (=DSM 44791(T)), isolated from the choana of a healthy golden eagle.</title>
        <authorList>
            <person name="Ruckert C."/>
            <person name="Albersmeier A."/>
            <person name="Winkler A."/>
            <person name="Kalinowski J."/>
        </authorList>
    </citation>
    <scope>NUCLEOTIDE SEQUENCE [LARGE SCALE GENOMIC DNA]</scope>
    <source>
        <strain evidence="9 10">S-613</strain>
    </source>
</reference>
<dbReference type="GO" id="GO:0005886">
    <property type="term" value="C:plasma membrane"/>
    <property type="evidence" value="ECO:0007669"/>
    <property type="project" value="UniProtKB-SubCell"/>
</dbReference>
<evidence type="ECO:0000259" key="8">
    <source>
        <dbReference type="PROSITE" id="PS50928"/>
    </source>
</evidence>
<gene>
    <name evidence="9" type="ORF">CAQU_08190</name>
</gene>
<proteinExistence type="inferred from homology"/>
<keyword evidence="3" id="KW-1003">Cell membrane</keyword>
<evidence type="ECO:0000256" key="3">
    <source>
        <dbReference type="ARBA" id="ARBA00022475"/>
    </source>
</evidence>
<protein>
    <submittedName>
        <fullName evidence="9">ABC transporter permease</fullName>
    </submittedName>
</protein>
<keyword evidence="6 7" id="KW-0472">Membrane</keyword>
<dbReference type="GO" id="GO:0055085">
    <property type="term" value="P:transmembrane transport"/>
    <property type="evidence" value="ECO:0007669"/>
    <property type="project" value="InterPro"/>
</dbReference>
<sequence>MNPGLRARITRRRTDIGHMVVRRLAVFIPLLLLITLAVFGLAAVSPFDPLEAYTGGRAGNLSTEQAEKLSHTLGLDIPWWQAWMTWIADLLRGDLGTSRYYRMPVSEVLAQRLPWTLLLGSLGLLLAIVLAVILGTIAGVRPHSPTAKITDALAGLLQATPPFVLALGALSVFALYLRWVPTGGLTDPGADVTFTGTVRHIITPAVVLGLSQLPWLVLSLKESVRATMGSDAIRGARVRGLDEKTIVRGHVIPAALPPFVALIGTRLPELIVGSTLVEAVFSWPGLGFALVQACQSMDFPLLAFLTLATTAVVLLGNLLADILIVVSDPRVDADV</sequence>